<evidence type="ECO:0000313" key="3">
    <source>
        <dbReference type="Proteomes" id="UP000289557"/>
    </source>
</evidence>
<gene>
    <name evidence="2" type="ORF">NCTC10119_00499</name>
</gene>
<dbReference type="PANTHER" id="PTHR30041">
    <property type="entry name" value="ARSENATE REDUCTASE"/>
    <property type="match status" value="1"/>
</dbReference>
<dbReference type="Proteomes" id="UP000289557">
    <property type="component" value="Chromosome"/>
</dbReference>
<organism evidence="2 3">
    <name type="scientific">Mycoplasmoides pneumoniae</name>
    <name type="common">Mycoplasma pneumoniae</name>
    <dbReference type="NCBI Taxonomy" id="2104"/>
    <lineage>
        <taxon>Bacteria</taxon>
        <taxon>Bacillati</taxon>
        <taxon>Mycoplasmatota</taxon>
        <taxon>Mycoplasmoidales</taxon>
        <taxon>Mycoplasmoidaceae</taxon>
        <taxon>Mycoplasmoides</taxon>
    </lineage>
</organism>
<proteinExistence type="inferred from homology"/>
<protein>
    <submittedName>
        <fullName evidence="2">Transcriptional regulator Spx-like protein</fullName>
    </submittedName>
</protein>
<reference evidence="2 3" key="1">
    <citation type="submission" date="2019-01" db="EMBL/GenBank/DDBJ databases">
        <authorList>
            <consortium name="Pathogen Informatics"/>
        </authorList>
    </citation>
    <scope>NUCLEOTIDE SEQUENCE [LARGE SCALE GENOMIC DNA]</scope>
    <source>
        <strain evidence="2 3">NCTC10119</strain>
    </source>
</reference>
<accession>A0AAP8E4N1</accession>
<dbReference type="SUPFAM" id="SSF52833">
    <property type="entry name" value="Thioredoxin-like"/>
    <property type="match status" value="1"/>
</dbReference>
<dbReference type="Pfam" id="PF03960">
    <property type="entry name" value="ArsC"/>
    <property type="match status" value="1"/>
</dbReference>
<name>A0AAP8E4N1_MYCPM</name>
<dbReference type="AlphaFoldDB" id="A0AAP8E4N1"/>
<dbReference type="InterPro" id="IPR006660">
    <property type="entry name" value="Arsenate_reductase-like"/>
</dbReference>
<sequence length="145" mass="16809">MLKKKVNNDAGKTFILISSSCSSCQKAIEYFKENNLSYTIENFYKKPISDKRFRDILSLSEDGTESLFSKRADQIRSNTNQSVEDLTIPELIKLIRERPSILRRPIIIQYNSSGIPKRMRIGYNAAEIKVFERSLMEPKVRTVKK</sequence>
<dbReference type="NCBIfam" id="TIGR01617">
    <property type="entry name" value="arsC_related"/>
    <property type="match status" value="1"/>
</dbReference>
<dbReference type="SMR" id="A0AAP8E4N1"/>
<evidence type="ECO:0000313" key="2">
    <source>
        <dbReference type="EMBL" id="VEU57226.1"/>
    </source>
</evidence>
<dbReference type="Gene3D" id="3.40.30.10">
    <property type="entry name" value="Glutaredoxin"/>
    <property type="match status" value="1"/>
</dbReference>
<dbReference type="PROSITE" id="PS51353">
    <property type="entry name" value="ARSC"/>
    <property type="match status" value="1"/>
</dbReference>
<dbReference type="InterPro" id="IPR036249">
    <property type="entry name" value="Thioredoxin-like_sf"/>
</dbReference>
<dbReference type="PANTHER" id="PTHR30041:SF7">
    <property type="entry name" value="GLOBAL TRANSCRIPTIONAL REGULATOR SPX"/>
    <property type="match status" value="1"/>
</dbReference>
<evidence type="ECO:0000256" key="1">
    <source>
        <dbReference type="PROSITE-ProRule" id="PRU01282"/>
    </source>
</evidence>
<dbReference type="EMBL" id="LR214945">
    <property type="protein sequence ID" value="VEU57226.1"/>
    <property type="molecule type" value="Genomic_DNA"/>
</dbReference>
<dbReference type="GeneID" id="66609088"/>
<dbReference type="InterPro" id="IPR006504">
    <property type="entry name" value="Tscrpt_reg_Spx/MgsR"/>
</dbReference>
<dbReference type="RefSeq" id="WP_010874623.1">
    <property type="nucleotide sequence ID" value="NZ_AP017318.1"/>
</dbReference>
<comment type="similarity">
    <text evidence="1">Belongs to the ArsC family.</text>
</comment>